<evidence type="ECO:0000256" key="2">
    <source>
        <dbReference type="PROSITE-ProRule" id="PRU00192"/>
    </source>
</evidence>
<name>A0AAN9H076_9TELE</name>
<dbReference type="PANTHER" id="PTHR22647">
    <property type="entry name" value="SH3 DOMAIN AND TETRATRICOPEPTIDE REPEATS CONTAINING PROTEIN"/>
    <property type="match status" value="1"/>
</dbReference>
<evidence type="ECO:0000256" key="4">
    <source>
        <dbReference type="SAM" id="MobiDB-lite"/>
    </source>
</evidence>
<dbReference type="SMART" id="SM00326">
    <property type="entry name" value="SH3"/>
    <property type="match status" value="2"/>
</dbReference>
<feature type="compositionally biased region" description="Polar residues" evidence="4">
    <location>
        <begin position="1352"/>
        <end position="1364"/>
    </location>
</feature>
<dbReference type="InterPro" id="IPR042772">
    <property type="entry name" value="SH3TC1/SH3TC2"/>
</dbReference>
<feature type="domain" description="SH3" evidence="5">
    <location>
        <begin position="220"/>
        <end position="284"/>
    </location>
</feature>
<dbReference type="Pfam" id="PF13181">
    <property type="entry name" value="TPR_8"/>
    <property type="match status" value="1"/>
</dbReference>
<feature type="region of interest" description="Disordered" evidence="4">
    <location>
        <begin position="440"/>
        <end position="466"/>
    </location>
</feature>
<feature type="compositionally biased region" description="Basic and acidic residues" evidence="4">
    <location>
        <begin position="1427"/>
        <end position="1440"/>
    </location>
</feature>
<dbReference type="Gene3D" id="1.25.40.10">
    <property type="entry name" value="Tetratricopeptide repeat domain"/>
    <property type="match status" value="3"/>
</dbReference>
<dbReference type="PROSITE" id="PS50002">
    <property type="entry name" value="SH3"/>
    <property type="match status" value="2"/>
</dbReference>
<feature type="compositionally biased region" description="Basic and acidic residues" evidence="4">
    <location>
        <begin position="440"/>
        <end position="457"/>
    </location>
</feature>
<dbReference type="InterPro" id="IPR001452">
    <property type="entry name" value="SH3_domain"/>
</dbReference>
<evidence type="ECO:0000256" key="1">
    <source>
        <dbReference type="ARBA" id="ARBA00022443"/>
    </source>
</evidence>
<reference evidence="6 7" key="1">
    <citation type="submission" date="2024-02" db="EMBL/GenBank/DDBJ databases">
        <title>Chromosome-level genome assembly of the Eurasian Minnow (Phoxinus phoxinus).</title>
        <authorList>
            <person name="Oriowo T.O."/>
            <person name="Martin S."/>
            <person name="Stange M."/>
            <person name="Chrysostomakis Y."/>
            <person name="Brown T."/>
            <person name="Winkler S."/>
            <person name="Kukowka S."/>
            <person name="Myers E.W."/>
            <person name="Bohne A."/>
        </authorList>
    </citation>
    <scope>NUCLEOTIDE SEQUENCE [LARGE SCALE GENOMIC DNA]</scope>
    <source>
        <strain evidence="6">ZFMK-TIS-60720</strain>
        <tissue evidence="6">Whole Organism</tissue>
    </source>
</reference>
<evidence type="ECO:0000256" key="3">
    <source>
        <dbReference type="PROSITE-ProRule" id="PRU00339"/>
    </source>
</evidence>
<comment type="caution">
    <text evidence="6">The sequence shown here is derived from an EMBL/GenBank/DDBJ whole genome shotgun (WGS) entry which is preliminary data.</text>
</comment>
<dbReference type="PROSITE" id="PS50005">
    <property type="entry name" value="TPR"/>
    <property type="match status" value="1"/>
</dbReference>
<proteinExistence type="predicted"/>
<evidence type="ECO:0000313" key="7">
    <source>
        <dbReference type="Proteomes" id="UP001364617"/>
    </source>
</evidence>
<dbReference type="InterPro" id="IPR036028">
    <property type="entry name" value="SH3-like_dom_sf"/>
</dbReference>
<keyword evidence="7" id="KW-1185">Reference proteome</keyword>
<dbReference type="GO" id="GO:1901184">
    <property type="term" value="P:regulation of ERBB signaling pathway"/>
    <property type="evidence" value="ECO:0007669"/>
    <property type="project" value="TreeGrafter"/>
</dbReference>
<feature type="domain" description="SH3" evidence="5">
    <location>
        <begin position="312"/>
        <end position="375"/>
    </location>
</feature>
<evidence type="ECO:0000259" key="5">
    <source>
        <dbReference type="PROSITE" id="PS50002"/>
    </source>
</evidence>
<sequence>MACCSCCPIPCLRNCFSFSAISPAELDALWNDPPYTLAAVSELFPPNDAMTADEEVEAEAEVEAEGRSREIYWKRKEKFSGSSTVSSAGERFSPDVVLLFSGRRRSSVSPDSELQEALRSRLRVVESNSQDVVQLFKDLSARLVSVHAEKDSFIITFKTVEEIWKFSTYLALGYVARCLENFLCDQSFWLDPALLSEVEICVTVDEDHLATLYLGLLLQEGAFFSKTLYNSDCKEEEEELTLTYRRNDLVMVKDIGQEAMWEGTLLSTGQHGQVPVHDMQPLPYPFYQWFLKKYPGNAGGIPVTEGLFDHPVVVGTCVAVVDHYPMGKDELHLRQGDIIKIEGFLLNTLNMFIGKHLTSGEIGFVHKAHVKPESIEPLDGQLVFLSKEERAALSKLNPCVEPCQSDVLANLFSTDISTVYRLDRLDDSDFTYIRNHPMSEQKTTVDQRKSTISEKSDVTPYQSSPRQSLYASRNHLDRDSEILSFSLEDTFREMDEYEEDPPNFMDEGIWEADEAERCDPIMTLLNLEYFQDTLQTLYDLSYSFLDTFFNCLPEDEVLQHLENLREGAKKGRMLWAHRRVCFLLGRLCAKKLKFSQARVYFEEALKVPVNGFDDKPLLIALYTNLTAVYLKQKMMDKLPFTLDKASALILCLPCHNFCSVDEFELLKPIMRKAIIEKDKYLEARTCYLSLCLFIRLRKIEDALPFVERLQFLTMTLSAEVGKPTAPIDLNWMLCRLYHKKYLPYLTLASLSLDSGQEHSLDDAFHKIELFIRNSARLNPHWKESNSVLPTQVVVYLQQALSIASQGEDPRTQRDLCLSLASVYQQHGALEKAVPFAQQAAQTGSQINEEEGFEASILLAWLLVLTEELIQAQNTLHPLLKSLNETDSPTQRGVVYNLLALCLRKQGRVQEAARHFYCALQISRENGNKRNEALALANLGCLSLSIRASGLAECFLLNSLHLFQFLSESPTDQEHVQALLWLGRSYKDRGGSQEVRICFEMGLLIAISAKNLHSQMVVAKVLSRHYADLLLYGQCIVYYEHCVGLCRTLKYKQLEGEFLELLSNLYLSLNTEKSSRKSLDYSKQSLRISIDLGKRLEESETWLQVGRIYYLIHEDELADMYLQAAVKTALRMNDPCFAMSIYEEAGDVFFKGHRNQLAALPFYRDGSLPFARSIKDVHSEFRLLSKLTELLMKQKHYEEALQYATLAVQVSATTDVTLNERVSFHRLASVYFSLGKYEMAENYYLKSLSLCPTAFEHDIEVRYYVKVYCRLADLTLYRLKDAFDAMGYYHLALAAALEDKESLSTLYIIYMKLAEIHANYMPDAELCKNYMDRAQSLRRELAGDTEESHQDLAETTSDTHTNAGQSDSSSGTSTLTESSMTDTGHTIDALKESELIFSNLSHKEDTGTNISEETDSGPADNINPETTCPDKKHIHERRTKEGLTIML</sequence>
<dbReference type="PANTHER" id="PTHR22647:SF2">
    <property type="entry name" value="SH3 DOMAIN AND TETRATRICOPEPTIDE REPEAT-CONTAINING PROTEIN 2"/>
    <property type="match status" value="1"/>
</dbReference>
<dbReference type="SMART" id="SM00028">
    <property type="entry name" value="TPR"/>
    <property type="match status" value="6"/>
</dbReference>
<keyword evidence="1 2" id="KW-0728">SH3 domain</keyword>
<dbReference type="SUPFAM" id="SSF48452">
    <property type="entry name" value="TPR-like"/>
    <property type="match status" value="3"/>
</dbReference>
<feature type="compositionally biased region" description="Low complexity" evidence="4">
    <location>
        <begin position="1365"/>
        <end position="1380"/>
    </location>
</feature>
<dbReference type="SUPFAM" id="SSF50044">
    <property type="entry name" value="SH3-domain"/>
    <property type="match status" value="1"/>
</dbReference>
<evidence type="ECO:0000313" key="6">
    <source>
        <dbReference type="EMBL" id="KAK7141310.1"/>
    </source>
</evidence>
<organism evidence="6 7">
    <name type="scientific">Phoxinus phoxinus</name>
    <name type="common">Eurasian minnow</name>
    <dbReference type="NCBI Taxonomy" id="58324"/>
    <lineage>
        <taxon>Eukaryota</taxon>
        <taxon>Metazoa</taxon>
        <taxon>Chordata</taxon>
        <taxon>Craniata</taxon>
        <taxon>Vertebrata</taxon>
        <taxon>Euteleostomi</taxon>
        <taxon>Actinopterygii</taxon>
        <taxon>Neopterygii</taxon>
        <taxon>Teleostei</taxon>
        <taxon>Ostariophysi</taxon>
        <taxon>Cypriniformes</taxon>
        <taxon>Leuciscidae</taxon>
        <taxon>Phoxininae</taxon>
        <taxon>Phoxinus</taxon>
    </lineage>
</organism>
<dbReference type="GO" id="GO:0033157">
    <property type="term" value="P:regulation of intracellular protein transport"/>
    <property type="evidence" value="ECO:0007669"/>
    <property type="project" value="TreeGrafter"/>
</dbReference>
<dbReference type="InterPro" id="IPR019734">
    <property type="entry name" value="TPR_rpt"/>
</dbReference>
<feature type="compositionally biased region" description="Basic and acidic residues" evidence="4">
    <location>
        <begin position="1339"/>
        <end position="1351"/>
    </location>
</feature>
<feature type="region of interest" description="Disordered" evidence="4">
    <location>
        <begin position="1339"/>
        <end position="1381"/>
    </location>
</feature>
<protein>
    <recommendedName>
        <fullName evidence="5">SH3 domain-containing protein</fullName>
    </recommendedName>
</protein>
<dbReference type="InterPro" id="IPR011990">
    <property type="entry name" value="TPR-like_helical_dom_sf"/>
</dbReference>
<feature type="region of interest" description="Disordered" evidence="4">
    <location>
        <begin position="1400"/>
        <end position="1446"/>
    </location>
</feature>
<feature type="repeat" description="TPR" evidence="3">
    <location>
        <begin position="1220"/>
        <end position="1253"/>
    </location>
</feature>
<dbReference type="Proteomes" id="UP001364617">
    <property type="component" value="Unassembled WGS sequence"/>
</dbReference>
<gene>
    <name evidence="6" type="ORF">R3I93_015462</name>
</gene>
<keyword evidence="3" id="KW-0802">TPR repeat</keyword>
<accession>A0AAN9H076</accession>
<dbReference type="EMBL" id="JAYKXH010000016">
    <property type="protein sequence ID" value="KAK7141310.1"/>
    <property type="molecule type" value="Genomic_DNA"/>
</dbReference>